<keyword evidence="2" id="KW-1185">Reference proteome</keyword>
<organism evidence="1 2">
    <name type="scientific">Datura stramonium</name>
    <name type="common">Jimsonweed</name>
    <name type="synonym">Common thornapple</name>
    <dbReference type="NCBI Taxonomy" id="4076"/>
    <lineage>
        <taxon>Eukaryota</taxon>
        <taxon>Viridiplantae</taxon>
        <taxon>Streptophyta</taxon>
        <taxon>Embryophyta</taxon>
        <taxon>Tracheophyta</taxon>
        <taxon>Spermatophyta</taxon>
        <taxon>Magnoliopsida</taxon>
        <taxon>eudicotyledons</taxon>
        <taxon>Gunneridae</taxon>
        <taxon>Pentapetalae</taxon>
        <taxon>asterids</taxon>
        <taxon>lamiids</taxon>
        <taxon>Solanales</taxon>
        <taxon>Solanaceae</taxon>
        <taxon>Solanoideae</taxon>
        <taxon>Datureae</taxon>
        <taxon>Datura</taxon>
    </lineage>
</organism>
<gene>
    <name evidence="1" type="ORF">HAX54_000982</name>
</gene>
<reference evidence="1 2" key="1">
    <citation type="journal article" date="2021" name="BMC Genomics">
        <title>Datura genome reveals duplications of psychoactive alkaloid biosynthetic genes and high mutation rate following tissue culture.</title>
        <authorList>
            <person name="Rajewski A."/>
            <person name="Carter-House D."/>
            <person name="Stajich J."/>
            <person name="Litt A."/>
        </authorList>
    </citation>
    <scope>NUCLEOTIDE SEQUENCE [LARGE SCALE GENOMIC DNA]</scope>
    <source>
        <strain evidence="1">AR-01</strain>
    </source>
</reference>
<dbReference type="EMBL" id="JACEIK010010356">
    <property type="protein sequence ID" value="MCE3215142.1"/>
    <property type="molecule type" value="Genomic_DNA"/>
</dbReference>
<evidence type="ECO:0000313" key="2">
    <source>
        <dbReference type="Proteomes" id="UP000823775"/>
    </source>
</evidence>
<protein>
    <submittedName>
        <fullName evidence="1">Uncharacterized protein</fullName>
    </submittedName>
</protein>
<comment type="caution">
    <text evidence="1">The sequence shown here is derived from an EMBL/GenBank/DDBJ whole genome shotgun (WGS) entry which is preliminary data.</text>
</comment>
<sequence>VLVMLADKENSILCVHVVARGCVREVGVVFEKGKGIRMVSIVYRVRKEVDAFVIGPGLGQRHVRIEEFGLGHKCLLFNINPIT</sequence>
<accession>A0ABS8WQF9</accession>
<dbReference type="Proteomes" id="UP000823775">
    <property type="component" value="Unassembled WGS sequence"/>
</dbReference>
<name>A0ABS8WQF9_DATST</name>
<proteinExistence type="predicted"/>
<feature type="non-terminal residue" evidence="1">
    <location>
        <position position="1"/>
    </location>
</feature>
<evidence type="ECO:0000313" key="1">
    <source>
        <dbReference type="EMBL" id="MCE3215142.1"/>
    </source>
</evidence>